<sequence length="472" mass="51830">MVDRIGNCRILGEIGSGGMAVVYKAVQEPLGRLVAIKALKPSIAVDSGFAKRFEREAHFMASLQHENILHVYDFIKERGTMYIVMEYVQGIDLYDLLEITPRLPVEVASIIALQVARALDYAHFRGIIHRDIKPANVMISHHGEVKLMDFGIARDDKLSDLTETGTGLGTPSYMSPEQILGDKLDFRSDIFSVGIVLYQMVTGRKPFVEDDARTVMQKIRLDRYTSPRKINTTVPRALERIMARCMEKMPANRYPTTQALIDDLQDFLASRVPINHNARLVMYLREVGTISDEQADEILAASAPNRVRRSASDRTLLVHNWMVQGALFAAILGGGGAIQAFSGRLAGDPDQFAAESGAPVVPQRAGYLRFVVDPWAEVYIDGQHVLTTPSAQRIALAPGRHFLRLHNPYFRGIDREVWVEEGEVQLIDETLVEEEPGHATTPAPLDPGAVPAVGADGATALPSASTTGGGPG</sequence>
<name>A0A0F6YGM4_9BACT</name>
<accession>A0A0F6YGM4</accession>
<keyword evidence="3" id="KW-0808">Transferase</keyword>
<evidence type="ECO:0000256" key="8">
    <source>
        <dbReference type="SAM" id="MobiDB-lite"/>
    </source>
</evidence>
<dbReference type="OrthoDB" id="9801841at2"/>
<dbReference type="PANTHER" id="PTHR43289:SF6">
    <property type="entry name" value="SERINE_THREONINE-PROTEIN KINASE NEKL-3"/>
    <property type="match status" value="1"/>
</dbReference>
<dbReference type="STRING" id="927083.DB32_002025"/>
<gene>
    <name evidence="10" type="ORF">DB32_002025</name>
</gene>
<feature type="domain" description="Protein kinase" evidence="9">
    <location>
        <begin position="8"/>
        <end position="268"/>
    </location>
</feature>
<dbReference type="EMBL" id="CP011125">
    <property type="protein sequence ID" value="AKF04876.1"/>
    <property type="molecule type" value="Genomic_DNA"/>
</dbReference>
<dbReference type="InterPro" id="IPR017441">
    <property type="entry name" value="Protein_kinase_ATP_BS"/>
</dbReference>
<dbReference type="PANTHER" id="PTHR43289">
    <property type="entry name" value="MITOGEN-ACTIVATED PROTEIN KINASE KINASE KINASE 20-RELATED"/>
    <property type="match status" value="1"/>
</dbReference>
<dbReference type="Gene3D" id="3.30.200.20">
    <property type="entry name" value="Phosphorylase Kinase, domain 1"/>
    <property type="match status" value="1"/>
</dbReference>
<dbReference type="InterPro" id="IPR000719">
    <property type="entry name" value="Prot_kinase_dom"/>
</dbReference>
<dbReference type="InterPro" id="IPR013229">
    <property type="entry name" value="PEGA"/>
</dbReference>
<evidence type="ECO:0000256" key="2">
    <source>
        <dbReference type="ARBA" id="ARBA00022527"/>
    </source>
</evidence>
<dbReference type="PROSITE" id="PS50011">
    <property type="entry name" value="PROTEIN_KINASE_DOM"/>
    <property type="match status" value="1"/>
</dbReference>
<dbReference type="InterPro" id="IPR011009">
    <property type="entry name" value="Kinase-like_dom_sf"/>
</dbReference>
<dbReference type="PROSITE" id="PS00107">
    <property type="entry name" value="PROTEIN_KINASE_ATP"/>
    <property type="match status" value="1"/>
</dbReference>
<keyword evidence="6 7" id="KW-0067">ATP-binding</keyword>
<evidence type="ECO:0000313" key="10">
    <source>
        <dbReference type="EMBL" id="AKF04876.1"/>
    </source>
</evidence>
<feature type="region of interest" description="Disordered" evidence="8">
    <location>
        <begin position="435"/>
        <end position="472"/>
    </location>
</feature>
<dbReference type="GO" id="GO:0005524">
    <property type="term" value="F:ATP binding"/>
    <property type="evidence" value="ECO:0007669"/>
    <property type="project" value="UniProtKB-UniRule"/>
</dbReference>
<dbReference type="Pfam" id="PF08308">
    <property type="entry name" value="PEGA"/>
    <property type="match status" value="1"/>
</dbReference>
<keyword evidence="5 10" id="KW-0418">Kinase</keyword>
<evidence type="ECO:0000256" key="1">
    <source>
        <dbReference type="ARBA" id="ARBA00012513"/>
    </source>
</evidence>
<keyword evidence="2 10" id="KW-0723">Serine/threonine-protein kinase</keyword>
<keyword evidence="4 7" id="KW-0547">Nucleotide-binding</keyword>
<feature type="compositionally biased region" description="Low complexity" evidence="8">
    <location>
        <begin position="446"/>
        <end position="458"/>
    </location>
</feature>
<evidence type="ECO:0000313" key="11">
    <source>
        <dbReference type="Proteomes" id="UP000034883"/>
    </source>
</evidence>
<evidence type="ECO:0000259" key="9">
    <source>
        <dbReference type="PROSITE" id="PS50011"/>
    </source>
</evidence>
<dbReference type="Proteomes" id="UP000034883">
    <property type="component" value="Chromosome"/>
</dbReference>
<keyword evidence="11" id="KW-1185">Reference proteome</keyword>
<dbReference type="SMART" id="SM00220">
    <property type="entry name" value="S_TKc"/>
    <property type="match status" value="1"/>
</dbReference>
<dbReference type="RefSeq" id="WP_053232173.1">
    <property type="nucleotide sequence ID" value="NZ_CP011125.1"/>
</dbReference>
<dbReference type="PROSITE" id="PS00108">
    <property type="entry name" value="PROTEIN_KINASE_ST"/>
    <property type="match status" value="1"/>
</dbReference>
<evidence type="ECO:0000256" key="4">
    <source>
        <dbReference type="ARBA" id="ARBA00022741"/>
    </source>
</evidence>
<dbReference type="SUPFAM" id="SSF56112">
    <property type="entry name" value="Protein kinase-like (PK-like)"/>
    <property type="match status" value="1"/>
</dbReference>
<evidence type="ECO:0000256" key="5">
    <source>
        <dbReference type="ARBA" id="ARBA00022777"/>
    </source>
</evidence>
<dbReference type="FunFam" id="1.10.510.10:FF:000021">
    <property type="entry name" value="Serine/threonine protein kinase"/>
    <property type="match status" value="1"/>
</dbReference>
<proteinExistence type="predicted"/>
<protein>
    <recommendedName>
        <fullName evidence="1">non-specific serine/threonine protein kinase</fullName>
        <ecNumber evidence="1">2.7.11.1</ecNumber>
    </recommendedName>
</protein>
<feature type="binding site" evidence="7">
    <location>
        <position position="37"/>
    </location>
    <ligand>
        <name>ATP</name>
        <dbReference type="ChEBI" id="CHEBI:30616"/>
    </ligand>
</feature>
<dbReference type="EC" id="2.7.11.1" evidence="1"/>
<reference evidence="10 11" key="1">
    <citation type="submission" date="2015-03" db="EMBL/GenBank/DDBJ databases">
        <title>Genome assembly of Sandaracinus amylolyticus DSM 53668.</title>
        <authorList>
            <person name="Sharma G."/>
            <person name="Subramanian S."/>
        </authorList>
    </citation>
    <scope>NUCLEOTIDE SEQUENCE [LARGE SCALE GENOMIC DNA]</scope>
    <source>
        <strain evidence="10 11">DSM 53668</strain>
    </source>
</reference>
<dbReference type="AlphaFoldDB" id="A0A0F6YGM4"/>
<organism evidence="10 11">
    <name type="scientific">Sandaracinus amylolyticus</name>
    <dbReference type="NCBI Taxonomy" id="927083"/>
    <lineage>
        <taxon>Bacteria</taxon>
        <taxon>Pseudomonadati</taxon>
        <taxon>Myxococcota</taxon>
        <taxon>Polyangia</taxon>
        <taxon>Polyangiales</taxon>
        <taxon>Sandaracinaceae</taxon>
        <taxon>Sandaracinus</taxon>
    </lineage>
</organism>
<dbReference type="GO" id="GO:0004674">
    <property type="term" value="F:protein serine/threonine kinase activity"/>
    <property type="evidence" value="ECO:0007669"/>
    <property type="project" value="UniProtKB-KW"/>
</dbReference>
<dbReference type="CDD" id="cd14014">
    <property type="entry name" value="STKc_PknB_like"/>
    <property type="match status" value="1"/>
</dbReference>
<dbReference type="Gene3D" id="1.10.510.10">
    <property type="entry name" value="Transferase(Phosphotransferase) domain 1"/>
    <property type="match status" value="1"/>
</dbReference>
<dbReference type="Pfam" id="PF00069">
    <property type="entry name" value="Pkinase"/>
    <property type="match status" value="1"/>
</dbReference>
<evidence type="ECO:0000256" key="7">
    <source>
        <dbReference type="PROSITE-ProRule" id="PRU10141"/>
    </source>
</evidence>
<evidence type="ECO:0000256" key="3">
    <source>
        <dbReference type="ARBA" id="ARBA00022679"/>
    </source>
</evidence>
<dbReference type="InterPro" id="IPR008271">
    <property type="entry name" value="Ser/Thr_kinase_AS"/>
</dbReference>
<dbReference type="KEGG" id="samy:DB32_002025"/>
<evidence type="ECO:0000256" key="6">
    <source>
        <dbReference type="ARBA" id="ARBA00022840"/>
    </source>
</evidence>